<dbReference type="GO" id="GO:0045022">
    <property type="term" value="P:early endosome to late endosome transport"/>
    <property type="evidence" value="ECO:0007669"/>
    <property type="project" value="TreeGrafter"/>
</dbReference>
<dbReference type="SUPFAM" id="SSF48403">
    <property type="entry name" value="Ankyrin repeat"/>
    <property type="match status" value="2"/>
</dbReference>
<dbReference type="PROSITE" id="PS51205">
    <property type="entry name" value="VPS9"/>
    <property type="match status" value="1"/>
</dbReference>
<dbReference type="InterPro" id="IPR037191">
    <property type="entry name" value="VPS9_dom_sf"/>
</dbReference>
<protein>
    <submittedName>
        <fullName evidence="4">Ankyrin repeat domain 27</fullName>
    </submittedName>
</protein>
<dbReference type="Pfam" id="PF00023">
    <property type="entry name" value="Ank"/>
    <property type="match status" value="2"/>
</dbReference>
<name>A0A3P8UHD9_CYNSE</name>
<dbReference type="InterPro" id="IPR003123">
    <property type="entry name" value="VPS9"/>
</dbReference>
<dbReference type="CDD" id="cd22885">
    <property type="entry name" value="ANKRD27_zf1"/>
    <property type="match status" value="1"/>
</dbReference>
<evidence type="ECO:0000256" key="1">
    <source>
        <dbReference type="PROSITE-ProRule" id="PRU00023"/>
    </source>
</evidence>
<reference evidence="4" key="3">
    <citation type="submission" date="2025-09" db="UniProtKB">
        <authorList>
            <consortium name="Ensembl"/>
        </authorList>
    </citation>
    <scope>IDENTIFICATION</scope>
</reference>
<dbReference type="InterPro" id="IPR036770">
    <property type="entry name" value="Ankyrin_rpt-contain_sf"/>
</dbReference>
<keyword evidence="5" id="KW-1185">Reference proteome</keyword>
<dbReference type="GO" id="GO:0005770">
    <property type="term" value="C:late endosome"/>
    <property type="evidence" value="ECO:0007669"/>
    <property type="project" value="TreeGrafter"/>
</dbReference>
<dbReference type="Gene3D" id="1.20.1050.80">
    <property type="entry name" value="VPS9 domain"/>
    <property type="match status" value="1"/>
</dbReference>
<dbReference type="GO" id="GO:0030133">
    <property type="term" value="C:transport vesicle"/>
    <property type="evidence" value="ECO:0007669"/>
    <property type="project" value="TreeGrafter"/>
</dbReference>
<feature type="compositionally biased region" description="Low complexity" evidence="2">
    <location>
        <begin position="1063"/>
        <end position="1072"/>
    </location>
</feature>
<dbReference type="FunFam" id="1.25.40.20:FF:000065">
    <property type="entry name" value="Ankyrin repeat domain-containing protein 27"/>
    <property type="match status" value="1"/>
</dbReference>
<feature type="compositionally biased region" description="Polar residues" evidence="2">
    <location>
        <begin position="938"/>
        <end position="947"/>
    </location>
</feature>
<feature type="region of interest" description="Disordered" evidence="2">
    <location>
        <begin position="938"/>
        <end position="976"/>
    </location>
</feature>
<dbReference type="CDD" id="cd22886">
    <property type="entry name" value="ANKRD27_zf2"/>
    <property type="match status" value="1"/>
</dbReference>
<feature type="repeat" description="ANK" evidence="1">
    <location>
        <begin position="835"/>
        <end position="867"/>
    </location>
</feature>
<evidence type="ECO:0000259" key="3">
    <source>
        <dbReference type="PROSITE" id="PS51205"/>
    </source>
</evidence>
<evidence type="ECO:0000256" key="2">
    <source>
        <dbReference type="SAM" id="MobiDB-lite"/>
    </source>
</evidence>
<dbReference type="GO" id="GO:0005886">
    <property type="term" value="C:plasma membrane"/>
    <property type="evidence" value="ECO:0007669"/>
    <property type="project" value="TreeGrafter"/>
</dbReference>
<dbReference type="SUPFAM" id="SSF109993">
    <property type="entry name" value="VPS9 domain"/>
    <property type="match status" value="1"/>
</dbReference>
<feature type="compositionally biased region" description="Low complexity" evidence="2">
    <location>
        <begin position="622"/>
        <end position="652"/>
    </location>
</feature>
<dbReference type="STRING" id="244447.ENSCSEP00000002633"/>
<feature type="region of interest" description="Disordered" evidence="2">
    <location>
        <begin position="617"/>
        <end position="660"/>
    </location>
</feature>
<feature type="compositionally biased region" description="Polar residues" evidence="2">
    <location>
        <begin position="1006"/>
        <end position="1020"/>
    </location>
</feature>
<reference evidence="4 5" key="1">
    <citation type="journal article" date="2014" name="Nat. Genet.">
        <title>Whole-genome sequence of a flatfish provides insights into ZW sex chromosome evolution and adaptation to a benthic lifestyle.</title>
        <authorList>
            <person name="Chen S."/>
            <person name="Zhang G."/>
            <person name="Shao C."/>
            <person name="Huang Q."/>
            <person name="Liu G."/>
            <person name="Zhang P."/>
            <person name="Song W."/>
            <person name="An N."/>
            <person name="Chalopin D."/>
            <person name="Volff J.N."/>
            <person name="Hong Y."/>
            <person name="Li Q."/>
            <person name="Sha Z."/>
            <person name="Zhou H."/>
            <person name="Xie M."/>
            <person name="Yu Q."/>
            <person name="Liu Y."/>
            <person name="Xiang H."/>
            <person name="Wang N."/>
            <person name="Wu K."/>
            <person name="Yang C."/>
            <person name="Zhou Q."/>
            <person name="Liao X."/>
            <person name="Yang L."/>
            <person name="Hu Q."/>
            <person name="Zhang J."/>
            <person name="Meng L."/>
            <person name="Jin L."/>
            <person name="Tian Y."/>
            <person name="Lian J."/>
            <person name="Yang J."/>
            <person name="Miao G."/>
            <person name="Liu S."/>
            <person name="Liang Z."/>
            <person name="Yan F."/>
            <person name="Li Y."/>
            <person name="Sun B."/>
            <person name="Zhang H."/>
            <person name="Zhang J."/>
            <person name="Zhu Y."/>
            <person name="Du M."/>
            <person name="Zhao Y."/>
            <person name="Schartl M."/>
            <person name="Tang Q."/>
            <person name="Wang J."/>
        </authorList>
    </citation>
    <scope>NUCLEOTIDE SEQUENCE</scope>
</reference>
<dbReference type="InParanoid" id="A0A3P8UHD9"/>
<feature type="region of interest" description="Disordered" evidence="2">
    <location>
        <begin position="1002"/>
        <end position="1162"/>
    </location>
</feature>
<dbReference type="Gene3D" id="1.25.40.20">
    <property type="entry name" value="Ankyrin repeat-containing domain"/>
    <property type="match status" value="2"/>
</dbReference>
<dbReference type="GO" id="GO:0048812">
    <property type="term" value="P:neuron projection morphogenesis"/>
    <property type="evidence" value="ECO:0007669"/>
    <property type="project" value="TreeGrafter"/>
</dbReference>
<dbReference type="GO" id="GO:0005085">
    <property type="term" value="F:guanyl-nucleotide exchange factor activity"/>
    <property type="evidence" value="ECO:0007669"/>
    <property type="project" value="TreeGrafter"/>
</dbReference>
<dbReference type="PROSITE" id="PS50088">
    <property type="entry name" value="ANK_REPEAT"/>
    <property type="match status" value="8"/>
</dbReference>
<dbReference type="GO" id="GO:0000149">
    <property type="term" value="F:SNARE binding"/>
    <property type="evidence" value="ECO:0007669"/>
    <property type="project" value="TreeGrafter"/>
</dbReference>
<feature type="repeat" description="ANK" evidence="1">
    <location>
        <begin position="802"/>
        <end position="834"/>
    </location>
</feature>
<feature type="domain" description="VPS9" evidence="3">
    <location>
        <begin position="232"/>
        <end position="370"/>
    </location>
</feature>
<dbReference type="SMART" id="SM00167">
    <property type="entry name" value="VPS9"/>
    <property type="match status" value="1"/>
</dbReference>
<feature type="repeat" description="ANK" evidence="1">
    <location>
        <begin position="492"/>
        <end position="524"/>
    </location>
</feature>
<evidence type="ECO:0000313" key="5">
    <source>
        <dbReference type="Proteomes" id="UP000265120"/>
    </source>
</evidence>
<dbReference type="PRINTS" id="PR01415">
    <property type="entry name" value="ANKYRIN"/>
</dbReference>
<dbReference type="FunFam" id="1.20.1050.80:FF:000013">
    <property type="entry name" value="Ankyrin repeat domain 27 (VPS9 domain)"/>
    <property type="match status" value="1"/>
</dbReference>
<dbReference type="KEGG" id="csem:103379891"/>
<feature type="compositionally biased region" description="Polar residues" evidence="2">
    <location>
        <begin position="1103"/>
        <end position="1118"/>
    </location>
</feature>
<dbReference type="Pfam" id="PF13857">
    <property type="entry name" value="Ank_5"/>
    <property type="match status" value="1"/>
</dbReference>
<feature type="repeat" description="ANK" evidence="1">
    <location>
        <begin position="736"/>
        <end position="768"/>
    </location>
</feature>
<dbReference type="Proteomes" id="UP000265120">
    <property type="component" value="Chromosome 6"/>
</dbReference>
<dbReference type="GeneTree" id="ENSGT00940000157021"/>
<dbReference type="AlphaFoldDB" id="A0A3P8UHD9"/>
<accession>A0A3P8UHD9</accession>
<dbReference type="Pfam" id="PF02204">
    <property type="entry name" value="VPS9"/>
    <property type="match status" value="1"/>
</dbReference>
<proteinExistence type="predicted"/>
<dbReference type="InterPro" id="IPR051248">
    <property type="entry name" value="UPF0507/Ank_repeat_27"/>
</dbReference>
<feature type="repeat" description="ANK" evidence="1">
    <location>
        <begin position="769"/>
        <end position="801"/>
    </location>
</feature>
<feature type="compositionally biased region" description="Basic and acidic residues" evidence="2">
    <location>
        <begin position="963"/>
        <end position="974"/>
    </location>
</feature>
<dbReference type="GO" id="GO:0005769">
    <property type="term" value="C:early endosome"/>
    <property type="evidence" value="ECO:0007669"/>
    <property type="project" value="TreeGrafter"/>
</dbReference>
<evidence type="ECO:0000313" key="4">
    <source>
        <dbReference type="Ensembl" id="ENSCSEP00000002633.1"/>
    </source>
</evidence>
<sequence length="1162" mass="127786">MAVYDENILKNPFYLALEKQRPDLCSRVAEIHGIVLVPSCGSLTVDSYSDSQFDSYVLQPVENGYQTVDGKDVRIQDRQVLLGSGFPAPSSVQILFEETFYNDQEQSYSILCISRPVEIDTCTAEFSVPQPYCLKSVEDVKEFLGRHALKLDKFIQSFCQSFKEQERKGLRHHIDSVNALYTRCLQCLLRDSRLKLLTKQEMQMTLLKQAVEMYVHHGIHDFIFNFVGTLEASQDAAFNKTTRSLQELQLKDLGVKPEFSTNLSRAKRELSQLNQQTSPLLKLLCLRRVTLMATQTPRHTVNIEAVSADDLLSVILYLLVKTEIPNWMANLSYIKNFCFSHSTKDELSYCLSTFEAAVEYIKLGKLQDSHSGSGELNDKVLFKERMRSLSQSGATPIHVLFEHIANGNESQIERLLSEGEIDEDVRMCHPLCSCDLCDLQLSGRLNDSSIVTPLSRDDRGYTPLHVAAICGQAQLIDLLMRKGAAVNATDYHALTPLHLSCQKGYQGVTLLLLYYKANTDAQDNNGNTPLHLACMYGHEDCVKALVYCDLQICRLDIQNDKGDTALHMAARWGYEGIIQVLLENGANINIPNKSKESPLQCALNSKILALLQSTQNGRQRSSSHADSPSCSPLASDCSSRRSSISSTSSLGSETKVEGERVRHREVEKLLRAVADNDIEMVRYLLEWMDEEEEDEGELRPEASLCHPLCQCPNCAPTQKLSVPPAGTLGVNSCNIDGFMPLHVAALHGHVVLATQLIRHGANLNARTNQSATPLHLASQNSHIQVVRFLLECNAKLNKKDHYGNTPLILACLCGNLETVTILLQSNALVNMANLQGNTALHEAVRGGHQALVELLLKSGASPGLRNKRQRTPLDCAYELGGKNTEILRALQKASGLSPDAEPIKLLSVPKGALAHSFVQRLRLQDNANSRRQKLAQSISRIQQMKKCSSSPPPRSSPPLNKASPERRRLRRGETLEVSCPSAAIGVGTLRGERPLVRCHTLDSAEHPSNSLEPTSSSDPNELSEKESEPSDDSPTTRMNDDPMSAAGDQASTVVQDVHSIDVSSCSTGSETSPSPPFNASSHSDNFAEASSSHVQLNHSSSNTSNDQNIQPVNGTLSEPSDVPTPPHVDADPSDSEGKDGNSNFTVSADLHCLETSGSDGVK</sequence>
<dbReference type="PANTHER" id="PTHR24170:SF2">
    <property type="entry name" value="ANKYRIN REPEAT DOMAIN-CONTAINING PROTEIN 27"/>
    <property type="match status" value="1"/>
</dbReference>
<dbReference type="InterPro" id="IPR002110">
    <property type="entry name" value="Ankyrin_rpt"/>
</dbReference>
<reference evidence="4" key="2">
    <citation type="submission" date="2025-08" db="UniProtKB">
        <authorList>
            <consortium name="Ensembl"/>
        </authorList>
    </citation>
    <scope>IDENTIFICATION</scope>
</reference>
<dbReference type="PROSITE" id="PS50297">
    <property type="entry name" value="ANK_REP_REGION"/>
    <property type="match status" value="8"/>
</dbReference>
<dbReference type="PANTHER" id="PTHR24170">
    <property type="entry name" value="ANKYRIN REPEAT DOMAIN-CONTAINING PROTEIN 27"/>
    <property type="match status" value="1"/>
</dbReference>
<feature type="repeat" description="ANK" evidence="1">
    <location>
        <begin position="459"/>
        <end position="491"/>
    </location>
</feature>
<dbReference type="GO" id="GO:0043005">
    <property type="term" value="C:neuron projection"/>
    <property type="evidence" value="ECO:0007669"/>
    <property type="project" value="TreeGrafter"/>
</dbReference>
<keyword evidence="1" id="KW-0040">ANK repeat</keyword>
<dbReference type="Ensembl" id="ENSCSET00000002675.1">
    <property type="protein sequence ID" value="ENSCSEP00000002633.1"/>
    <property type="gene ID" value="ENSCSEG00000001753.1"/>
</dbReference>
<organism evidence="4 5">
    <name type="scientific">Cynoglossus semilaevis</name>
    <name type="common">Tongue sole</name>
    <dbReference type="NCBI Taxonomy" id="244447"/>
    <lineage>
        <taxon>Eukaryota</taxon>
        <taxon>Metazoa</taxon>
        <taxon>Chordata</taxon>
        <taxon>Craniata</taxon>
        <taxon>Vertebrata</taxon>
        <taxon>Euteleostomi</taxon>
        <taxon>Actinopterygii</taxon>
        <taxon>Neopterygii</taxon>
        <taxon>Teleostei</taxon>
        <taxon>Neoteleostei</taxon>
        <taxon>Acanthomorphata</taxon>
        <taxon>Carangaria</taxon>
        <taxon>Pleuronectiformes</taxon>
        <taxon>Pleuronectoidei</taxon>
        <taxon>Cynoglossidae</taxon>
        <taxon>Cynoglossinae</taxon>
        <taxon>Cynoglossus</taxon>
    </lineage>
</organism>
<dbReference type="Pfam" id="PF12796">
    <property type="entry name" value="Ank_2"/>
    <property type="match status" value="2"/>
</dbReference>
<dbReference type="GO" id="GO:0097422">
    <property type="term" value="C:tubular endosome"/>
    <property type="evidence" value="ECO:0007669"/>
    <property type="project" value="TreeGrafter"/>
</dbReference>
<dbReference type="SMART" id="SM00248">
    <property type="entry name" value="ANK"/>
    <property type="match status" value="10"/>
</dbReference>
<feature type="repeat" description="ANK" evidence="1">
    <location>
        <begin position="525"/>
        <end position="546"/>
    </location>
</feature>
<dbReference type="OMA" id="WIVCVPR"/>
<feature type="compositionally biased region" description="Low complexity" evidence="2">
    <location>
        <begin position="1090"/>
        <end position="1102"/>
    </location>
</feature>
<feature type="repeat" description="ANK" evidence="1">
    <location>
        <begin position="561"/>
        <end position="593"/>
    </location>
</feature>